<dbReference type="Proteomes" id="UP001652700">
    <property type="component" value="Unplaced"/>
</dbReference>
<organism evidence="2 3">
    <name type="scientific">Diabrotica virgifera virgifera</name>
    <name type="common">western corn rootworm</name>
    <dbReference type="NCBI Taxonomy" id="50390"/>
    <lineage>
        <taxon>Eukaryota</taxon>
        <taxon>Metazoa</taxon>
        <taxon>Ecdysozoa</taxon>
        <taxon>Arthropoda</taxon>
        <taxon>Hexapoda</taxon>
        <taxon>Insecta</taxon>
        <taxon>Pterygota</taxon>
        <taxon>Neoptera</taxon>
        <taxon>Endopterygota</taxon>
        <taxon>Coleoptera</taxon>
        <taxon>Polyphaga</taxon>
        <taxon>Cucujiformia</taxon>
        <taxon>Chrysomeloidea</taxon>
        <taxon>Chrysomelidae</taxon>
        <taxon>Galerucinae</taxon>
        <taxon>Diabroticina</taxon>
        <taxon>Diabroticites</taxon>
        <taxon>Diabrotica</taxon>
    </lineage>
</organism>
<keyword evidence="3" id="KW-1185">Reference proteome</keyword>
<evidence type="ECO:0000313" key="3">
    <source>
        <dbReference type="Proteomes" id="UP001652700"/>
    </source>
</evidence>
<evidence type="ECO:0000313" key="2">
    <source>
        <dbReference type="EnsemblMetazoa" id="XP_050498994.1"/>
    </source>
</evidence>
<accession>A0ABM5JM25</accession>
<feature type="region of interest" description="Disordered" evidence="1">
    <location>
        <begin position="72"/>
        <end position="106"/>
    </location>
</feature>
<dbReference type="EnsemblMetazoa" id="XM_050643037.1">
    <property type="protein sequence ID" value="XP_050498994.1"/>
    <property type="gene ID" value="LOC126879781"/>
</dbReference>
<sequence length="143" mass="16443">MDGKGHELQMEVKQEFSEKPCKIEVVDHDMDNCLLDIFKTEAVEEPKTESTHDTFDYLDLNKISIKTEIEQDHTPKLSEEKQTKETGFSCEDIKTDPSNILKQDDHGSSQLNQYLTDAMKVNTTEKPFISEIFLNSMQSARLL</sequence>
<dbReference type="RefSeq" id="XP_050498994.1">
    <property type="nucleotide sequence ID" value="XM_050643037.1"/>
</dbReference>
<feature type="compositionally biased region" description="Basic and acidic residues" evidence="1">
    <location>
        <begin position="72"/>
        <end position="84"/>
    </location>
</feature>
<protein>
    <submittedName>
        <fullName evidence="2">Uncharacterized protein</fullName>
    </submittedName>
</protein>
<name>A0ABM5JM25_DIAVI</name>
<evidence type="ECO:0000256" key="1">
    <source>
        <dbReference type="SAM" id="MobiDB-lite"/>
    </source>
</evidence>
<reference evidence="2" key="1">
    <citation type="submission" date="2025-05" db="UniProtKB">
        <authorList>
            <consortium name="EnsemblMetazoa"/>
        </authorList>
    </citation>
    <scope>IDENTIFICATION</scope>
</reference>
<dbReference type="GeneID" id="126879781"/>
<proteinExistence type="predicted"/>